<evidence type="ECO:0000313" key="3">
    <source>
        <dbReference type="EMBL" id="TMQ68156.1"/>
    </source>
</evidence>
<dbReference type="NCBIfam" id="TIGR00079">
    <property type="entry name" value="pept_deformyl"/>
    <property type="match status" value="1"/>
</dbReference>
<dbReference type="PRINTS" id="PR01576">
    <property type="entry name" value="PDEFORMYLASE"/>
</dbReference>
<reference evidence="3 4" key="1">
    <citation type="journal article" date="2019" name="Nat. Microbiol.">
        <title>Mediterranean grassland soil C-N compound turnover is dependent on rainfall and depth, and is mediated by genomically divergent microorganisms.</title>
        <authorList>
            <person name="Diamond S."/>
            <person name="Andeer P.F."/>
            <person name="Li Z."/>
            <person name="Crits-Christoph A."/>
            <person name="Burstein D."/>
            <person name="Anantharaman K."/>
            <person name="Lane K.R."/>
            <person name="Thomas B.C."/>
            <person name="Pan C."/>
            <person name="Northen T.R."/>
            <person name="Banfield J.F."/>
        </authorList>
    </citation>
    <scope>NUCLEOTIDE SEQUENCE [LARGE SCALE GENOMIC DNA]</scope>
    <source>
        <strain evidence="3">WS_8</strain>
    </source>
</reference>
<accession>A0A538TWZ5</accession>
<dbReference type="PANTHER" id="PTHR10458">
    <property type="entry name" value="PEPTIDE DEFORMYLASE"/>
    <property type="match status" value="1"/>
</dbReference>
<organism evidence="3 4">
    <name type="scientific">Eiseniibacteriota bacterium</name>
    <dbReference type="NCBI Taxonomy" id="2212470"/>
    <lineage>
        <taxon>Bacteria</taxon>
        <taxon>Candidatus Eiseniibacteriota</taxon>
    </lineage>
</organism>
<dbReference type="EC" id="3.5.1.88" evidence="2"/>
<proteinExistence type="inferred from homology"/>
<comment type="caution">
    <text evidence="3">The sequence shown here is derived from an EMBL/GenBank/DDBJ whole genome shotgun (WGS) entry which is preliminary data.</text>
</comment>
<dbReference type="InterPro" id="IPR023635">
    <property type="entry name" value="Peptide_deformylase"/>
</dbReference>
<keyword evidence="2" id="KW-0408">Iron</keyword>
<feature type="binding site" evidence="2">
    <location>
        <position position="93"/>
    </location>
    <ligand>
        <name>Fe cation</name>
        <dbReference type="ChEBI" id="CHEBI:24875"/>
    </ligand>
</feature>
<dbReference type="GO" id="GO:0046872">
    <property type="term" value="F:metal ion binding"/>
    <property type="evidence" value="ECO:0007669"/>
    <property type="project" value="UniProtKB-KW"/>
</dbReference>
<comment type="similarity">
    <text evidence="1 2">Belongs to the polypeptide deformylase family.</text>
</comment>
<keyword evidence="2" id="KW-0479">Metal-binding</keyword>
<dbReference type="GO" id="GO:0042586">
    <property type="term" value="F:peptide deformylase activity"/>
    <property type="evidence" value="ECO:0007669"/>
    <property type="project" value="UniProtKB-UniRule"/>
</dbReference>
<dbReference type="Gene3D" id="3.90.45.10">
    <property type="entry name" value="Peptide deformylase"/>
    <property type="match status" value="1"/>
</dbReference>
<feature type="binding site" evidence="2">
    <location>
        <position position="135"/>
    </location>
    <ligand>
        <name>Fe cation</name>
        <dbReference type="ChEBI" id="CHEBI:24875"/>
    </ligand>
</feature>
<dbReference type="Pfam" id="PF01327">
    <property type="entry name" value="Pep_deformylase"/>
    <property type="match status" value="1"/>
</dbReference>
<dbReference type="PANTHER" id="PTHR10458:SF22">
    <property type="entry name" value="PEPTIDE DEFORMYLASE"/>
    <property type="match status" value="1"/>
</dbReference>
<comment type="function">
    <text evidence="2">Removes the formyl group from the N-terminal Met of newly synthesized proteins. Requires at least a dipeptide for an efficient rate of reaction. N-terminal L-methionine is a prerequisite for activity but the enzyme has broad specificity at other positions.</text>
</comment>
<protein>
    <recommendedName>
        <fullName evidence="2">Peptide deformylase</fullName>
        <shortName evidence="2">PDF</shortName>
        <ecNumber evidence="2">3.5.1.88</ecNumber>
    </recommendedName>
    <alternativeName>
        <fullName evidence="2">Polypeptide deformylase</fullName>
    </alternativeName>
</protein>
<evidence type="ECO:0000256" key="2">
    <source>
        <dbReference type="HAMAP-Rule" id="MF_00163"/>
    </source>
</evidence>
<comment type="cofactor">
    <cofactor evidence="2">
        <name>Fe(2+)</name>
        <dbReference type="ChEBI" id="CHEBI:29033"/>
    </cofactor>
    <text evidence="2">Binds 1 Fe(2+) ion.</text>
</comment>
<sequence length="183" mass="20335">MAVRPIRIYGDPVLRQQAAEVAAVNEVVRRLIEDLRDTMHAYRGVGLAANQIGALERVLVVDVPVEGERRVELTLVNPVLSEPAETNVDEEGCLSIPGIYEEVRRAARVRVKALDERGVPVDMVVQGYLARAIQHEVDHLNGVLFVDRLSVLKRQFLKKSLEALARGERPEGYEPPVAEESSP</sequence>
<keyword evidence="2 3" id="KW-0378">Hydrolase</keyword>
<dbReference type="GO" id="GO:0006412">
    <property type="term" value="P:translation"/>
    <property type="evidence" value="ECO:0007669"/>
    <property type="project" value="UniProtKB-UniRule"/>
</dbReference>
<evidence type="ECO:0000256" key="1">
    <source>
        <dbReference type="ARBA" id="ARBA00010759"/>
    </source>
</evidence>
<dbReference type="EMBL" id="VBOY01000014">
    <property type="protein sequence ID" value="TMQ68156.1"/>
    <property type="molecule type" value="Genomic_DNA"/>
</dbReference>
<name>A0A538TWZ5_UNCEI</name>
<evidence type="ECO:0000313" key="4">
    <source>
        <dbReference type="Proteomes" id="UP000316609"/>
    </source>
</evidence>
<comment type="catalytic activity">
    <reaction evidence="2">
        <text>N-terminal N-formyl-L-methionyl-[peptide] + H2O = N-terminal L-methionyl-[peptide] + formate</text>
        <dbReference type="Rhea" id="RHEA:24420"/>
        <dbReference type="Rhea" id="RHEA-COMP:10639"/>
        <dbReference type="Rhea" id="RHEA-COMP:10640"/>
        <dbReference type="ChEBI" id="CHEBI:15377"/>
        <dbReference type="ChEBI" id="CHEBI:15740"/>
        <dbReference type="ChEBI" id="CHEBI:49298"/>
        <dbReference type="ChEBI" id="CHEBI:64731"/>
        <dbReference type="EC" id="3.5.1.88"/>
    </reaction>
</comment>
<dbReference type="Proteomes" id="UP000316609">
    <property type="component" value="Unassembled WGS sequence"/>
</dbReference>
<dbReference type="HAMAP" id="MF_00163">
    <property type="entry name" value="Pep_deformylase"/>
    <property type="match status" value="1"/>
</dbReference>
<dbReference type="NCBIfam" id="NF001159">
    <property type="entry name" value="PRK00150.1-3"/>
    <property type="match status" value="1"/>
</dbReference>
<feature type="binding site" evidence="2">
    <location>
        <position position="139"/>
    </location>
    <ligand>
        <name>Fe cation</name>
        <dbReference type="ChEBI" id="CHEBI:24875"/>
    </ligand>
</feature>
<feature type="active site" evidence="2">
    <location>
        <position position="136"/>
    </location>
</feature>
<dbReference type="SUPFAM" id="SSF56420">
    <property type="entry name" value="Peptide deformylase"/>
    <property type="match status" value="1"/>
</dbReference>
<dbReference type="PIRSF" id="PIRSF004749">
    <property type="entry name" value="Pep_def"/>
    <property type="match status" value="1"/>
</dbReference>
<keyword evidence="2" id="KW-0648">Protein biosynthesis</keyword>
<dbReference type="InterPro" id="IPR036821">
    <property type="entry name" value="Peptide_deformylase_sf"/>
</dbReference>
<dbReference type="AlphaFoldDB" id="A0A538TWZ5"/>
<gene>
    <name evidence="2 3" type="primary">def</name>
    <name evidence="3" type="ORF">E6K78_02180</name>
</gene>
<dbReference type="CDD" id="cd00487">
    <property type="entry name" value="Pep_deformylase"/>
    <property type="match status" value="1"/>
</dbReference>